<dbReference type="RefSeq" id="WP_050531335.1">
    <property type="nucleotide sequence ID" value="NZ_AQQZ01000005.1"/>
</dbReference>
<dbReference type="OrthoDB" id="7867229at2"/>
<reference evidence="1 2" key="1">
    <citation type="journal article" date="2015" name="Int. J. Syst. Evol. Microbiol.">
        <title>Aestuariivita atlantica sp. nov., isolated from deep sea sediment of the Atlantic Ocean.</title>
        <authorList>
            <person name="Li G."/>
            <person name="Lai Q."/>
            <person name="Du Y."/>
            <person name="Liu X."/>
            <person name="Sun F."/>
            <person name="Shao Z."/>
        </authorList>
    </citation>
    <scope>NUCLEOTIDE SEQUENCE [LARGE SCALE GENOMIC DNA]</scope>
    <source>
        <strain evidence="1 2">22II-S11-z3</strain>
    </source>
</reference>
<dbReference type="Proteomes" id="UP000036938">
    <property type="component" value="Unassembled WGS sequence"/>
</dbReference>
<gene>
    <name evidence="1" type="ORF">ATO11_13090</name>
</gene>
<keyword evidence="2" id="KW-1185">Reference proteome</keyword>
<evidence type="ECO:0000313" key="2">
    <source>
        <dbReference type="Proteomes" id="UP000036938"/>
    </source>
</evidence>
<sequence>MTVWSGILALAGCNVLDNGTLAQIDAVGGPLNADPSRIEILVDLPPGLGIPEGAAVMNVSAVRNDIGARNDASYVLEQGTRDDGLRRFRVAPGDIDRLRAQQSLLREWETEAPDRTEGSLTVDVTGCAIGAGPQPTASLSIFAVVLPNPTPRPLLRGVPVSQIMDATDQRELPAC</sequence>
<dbReference type="STRING" id="1317121.ATO11_13090"/>
<evidence type="ECO:0000313" key="1">
    <source>
        <dbReference type="EMBL" id="KNG93368.1"/>
    </source>
</evidence>
<dbReference type="AlphaFoldDB" id="A0A0L1JPP2"/>
<dbReference type="EMBL" id="AQQZ01000005">
    <property type="protein sequence ID" value="KNG93368.1"/>
    <property type="molecule type" value="Genomic_DNA"/>
</dbReference>
<protein>
    <submittedName>
        <fullName evidence="1">Uncharacterized protein</fullName>
    </submittedName>
</protein>
<proteinExistence type="predicted"/>
<accession>A0A0L1JPP2</accession>
<comment type="caution">
    <text evidence="1">The sequence shown here is derived from an EMBL/GenBank/DDBJ whole genome shotgun (WGS) entry which is preliminary data.</text>
</comment>
<organism evidence="1 2">
    <name type="scientific">Pseudaestuariivita atlantica</name>
    <dbReference type="NCBI Taxonomy" id="1317121"/>
    <lineage>
        <taxon>Bacteria</taxon>
        <taxon>Pseudomonadati</taxon>
        <taxon>Pseudomonadota</taxon>
        <taxon>Alphaproteobacteria</taxon>
        <taxon>Rhodobacterales</taxon>
        <taxon>Paracoccaceae</taxon>
        <taxon>Pseudaestuariivita</taxon>
    </lineage>
</organism>
<name>A0A0L1JPP2_9RHOB</name>